<dbReference type="PANTHER" id="PTHR33931:SF2">
    <property type="entry name" value="HOLIN-LIKE PROTEIN CIDA"/>
    <property type="match status" value="1"/>
</dbReference>
<dbReference type="EMBL" id="CP032096">
    <property type="protein sequence ID" value="QBZ83980.1"/>
    <property type="molecule type" value="Genomic_DNA"/>
</dbReference>
<dbReference type="InterPro" id="IPR005538">
    <property type="entry name" value="LrgA/CidA"/>
</dbReference>
<evidence type="ECO:0000256" key="1">
    <source>
        <dbReference type="ARBA" id="ARBA00004651"/>
    </source>
</evidence>
<dbReference type="GO" id="GO:0005886">
    <property type="term" value="C:plasma membrane"/>
    <property type="evidence" value="ECO:0007669"/>
    <property type="project" value="UniProtKB-SubCell"/>
</dbReference>
<dbReference type="PANTHER" id="PTHR33931">
    <property type="entry name" value="HOLIN-LIKE PROTEIN CIDA-RELATED"/>
    <property type="match status" value="1"/>
</dbReference>
<dbReference type="AlphaFoldDB" id="A0A4P7P1E0"/>
<evidence type="ECO:0000256" key="3">
    <source>
        <dbReference type="ARBA" id="ARBA00022692"/>
    </source>
</evidence>
<sequence length="122" mass="13527">MNFLHGITLLLIFQLIGETTAILFDLPVPGPVIGMILLFMVLLWRGRSSAPLDDVSNGLLSHLSLLFVPAGVGIMVYFDRIISEWLPIGLTLVFSTLATMIATAFVMLWAQKKFSQKEPNHD</sequence>
<evidence type="ECO:0000313" key="7">
    <source>
        <dbReference type="EMBL" id="QBZ83980.1"/>
    </source>
</evidence>
<protein>
    <submittedName>
        <fullName evidence="7">Antiholin-like protein LrgA</fullName>
    </submittedName>
</protein>
<evidence type="ECO:0000256" key="4">
    <source>
        <dbReference type="ARBA" id="ARBA00022989"/>
    </source>
</evidence>
<dbReference type="RefSeq" id="WP_135796553.1">
    <property type="nucleotide sequence ID" value="NZ_CP032096.1"/>
</dbReference>
<name>A0A4P7P1E0_9GAMM</name>
<dbReference type="Pfam" id="PF03788">
    <property type="entry name" value="LrgA"/>
    <property type="match status" value="1"/>
</dbReference>
<keyword evidence="2" id="KW-1003">Cell membrane</keyword>
<evidence type="ECO:0000256" key="6">
    <source>
        <dbReference type="SAM" id="Phobius"/>
    </source>
</evidence>
<keyword evidence="8" id="KW-1185">Reference proteome</keyword>
<keyword evidence="3 6" id="KW-0812">Transmembrane</keyword>
<proteinExistence type="predicted"/>
<reference evidence="7 8" key="1">
    <citation type="submission" date="2018-08" db="EMBL/GenBank/DDBJ databases">
        <title>Horizontal acquisition of hydrogen conversion ability and other habitat adaptations in Hydrogenovibrio crunogenus strains.</title>
        <authorList>
            <person name="Gonnella G."/>
            <person name="Adam N."/>
            <person name="Perner M."/>
        </authorList>
    </citation>
    <scope>NUCLEOTIDE SEQUENCE [LARGE SCALE GENOMIC DNA]</scope>
    <source>
        <strain evidence="7 8">SP-41</strain>
    </source>
</reference>
<evidence type="ECO:0000313" key="8">
    <source>
        <dbReference type="Proteomes" id="UP000296201"/>
    </source>
</evidence>
<feature type="transmembrane region" description="Helical" evidence="6">
    <location>
        <begin position="58"/>
        <end position="78"/>
    </location>
</feature>
<comment type="subcellular location">
    <subcellularLocation>
        <location evidence="1">Cell membrane</location>
        <topology evidence="1">Multi-pass membrane protein</topology>
    </subcellularLocation>
</comment>
<dbReference type="OrthoDB" id="385012at2"/>
<feature type="transmembrane region" description="Helical" evidence="6">
    <location>
        <begin position="27"/>
        <end position="46"/>
    </location>
</feature>
<feature type="transmembrane region" description="Helical" evidence="6">
    <location>
        <begin position="90"/>
        <end position="110"/>
    </location>
</feature>
<evidence type="ECO:0000256" key="2">
    <source>
        <dbReference type="ARBA" id="ARBA00022475"/>
    </source>
</evidence>
<organism evidence="7 8">
    <name type="scientific">Hydrogenovibrio crunogenus</name>
    <dbReference type="NCBI Taxonomy" id="39765"/>
    <lineage>
        <taxon>Bacteria</taxon>
        <taxon>Pseudomonadati</taxon>
        <taxon>Pseudomonadota</taxon>
        <taxon>Gammaproteobacteria</taxon>
        <taxon>Thiotrichales</taxon>
        <taxon>Piscirickettsiaceae</taxon>
        <taxon>Hydrogenovibrio</taxon>
    </lineage>
</organism>
<dbReference type="Proteomes" id="UP000296201">
    <property type="component" value="Chromosome"/>
</dbReference>
<keyword evidence="5 6" id="KW-0472">Membrane</keyword>
<evidence type="ECO:0000256" key="5">
    <source>
        <dbReference type="ARBA" id="ARBA00023136"/>
    </source>
</evidence>
<gene>
    <name evidence="7" type="primary">lrgA</name>
    <name evidence="7" type="ORF">GHNINEIG_02049</name>
</gene>
<accession>A0A4P7P1E0</accession>
<keyword evidence="4 6" id="KW-1133">Transmembrane helix</keyword>